<sequence length="693" mass="82320">MEKLITVTQKWYDKLENKFHIVFDSVIDDEDFYKSEQNVKWVDPLGSIKSFERTYDTFEEFYEAAEKNLEDTNLMNYDISQLKNYHEYDFSNAAISSKNEKLLGIYDDTLFKCLQNIDDSSREASHVETFKSYSESINSDTTKRTNTDVLMLYLSNLNIDIELKKRFPDSINEDEASTFIADYLMEIRKNLESDFDYKDFYRYHIIIAGNIARCFKIYSMFFHLFAKVFPYRTFVVLGKEDIIGAQDYYNNQDDNPDHSMLENIEDVYHFFEEYFSFLSKNIADELVLLLNNTLYLPEVYLEQGLGILKLDELANISNQELREIISDFPFLIFGGTGFTGKDKRLNNKEKISNANFITLREEIKEKEIVDRFHKKLLKVSRDMKVIFVTYDYDSNWSNEHSNPNWIYLSSIKNHNFKGANKTQMYLADKDNSSALPSKFNFKIIPYLVNKFENYSDGLHEIEMDDYISFYKKLWKKIDINKAYRSLYLLKNNNTYCFFIELENGKLRMLDGGNVKDIGKLNIEDFESKLSNYVSSVKKFMDPYFELYEKVYKEIDYFFELDKTPNSTIKVEKDIYVYIDPIDRQIIPYTYEESQYLAFENFPSLIKYKNPEMHETYIKIQEEFGYNRVLYPKDYVLSKKTKVLDKSKINKTSRVISSLYFTYKHNVVRLWNHEVEPDGTDEKGKDIVEGLLKK</sequence>
<dbReference type="RefSeq" id="WP_084232288.1">
    <property type="nucleotide sequence ID" value="NZ_FWXE01000005.1"/>
</dbReference>
<dbReference type="Proteomes" id="UP000217033">
    <property type="component" value="Unassembled WGS sequence"/>
</dbReference>
<gene>
    <name evidence="1" type="ORF">CJF60_04605</name>
</gene>
<protein>
    <recommendedName>
        <fullName evidence="3">SIR2-like domain-containing protein</fullName>
    </recommendedName>
</protein>
<accession>A0ABX4H515</accession>
<reference evidence="1" key="1">
    <citation type="submission" date="2017-08" db="EMBL/GenBank/DDBJ databases">
        <authorList>
            <person name="Alvarez-Ponce D."/>
            <person name="Weitzman C.L."/>
            <person name="Tillett R.L."/>
            <person name="Sandmeier F.C."/>
            <person name="Tracy C.R."/>
        </authorList>
    </citation>
    <scope>NUCLEOTIDE SEQUENCE [LARGE SCALE GENOMIC DNA]</scope>
    <source>
        <strain evidence="1">PS6</strain>
    </source>
</reference>
<keyword evidence="2" id="KW-1185">Reference proteome</keyword>
<name>A0ABX4H515_9BACT</name>
<proteinExistence type="predicted"/>
<evidence type="ECO:0000313" key="1">
    <source>
        <dbReference type="EMBL" id="PAF54984.1"/>
    </source>
</evidence>
<evidence type="ECO:0008006" key="3">
    <source>
        <dbReference type="Google" id="ProtNLM"/>
    </source>
</evidence>
<comment type="caution">
    <text evidence="1">The sequence shown here is derived from an EMBL/GenBank/DDBJ whole genome shotgun (WGS) entry which is preliminary data.</text>
</comment>
<organism evidence="1 2">
    <name type="scientific">Mycoplasmopsis agassizii</name>
    <dbReference type="NCBI Taxonomy" id="33922"/>
    <lineage>
        <taxon>Bacteria</taxon>
        <taxon>Bacillati</taxon>
        <taxon>Mycoplasmatota</taxon>
        <taxon>Mycoplasmoidales</taxon>
        <taxon>Metamycoplasmataceae</taxon>
        <taxon>Mycoplasmopsis</taxon>
    </lineage>
</organism>
<dbReference type="EMBL" id="NQMN01000002">
    <property type="protein sequence ID" value="PAF54984.1"/>
    <property type="molecule type" value="Genomic_DNA"/>
</dbReference>
<evidence type="ECO:0000313" key="2">
    <source>
        <dbReference type="Proteomes" id="UP000217033"/>
    </source>
</evidence>